<feature type="compositionally biased region" description="Low complexity" evidence="5">
    <location>
        <begin position="843"/>
        <end position="854"/>
    </location>
</feature>
<dbReference type="GO" id="GO:0034116">
    <property type="term" value="P:positive regulation of heterotypic cell-cell adhesion"/>
    <property type="evidence" value="ECO:0007669"/>
    <property type="project" value="TreeGrafter"/>
</dbReference>
<feature type="compositionally biased region" description="Basic and acidic residues" evidence="5">
    <location>
        <begin position="142"/>
        <end position="158"/>
    </location>
</feature>
<dbReference type="KEGG" id="malb:109968002"/>
<proteinExistence type="predicted"/>
<feature type="compositionally biased region" description="Polar residues" evidence="5">
    <location>
        <begin position="519"/>
        <end position="560"/>
    </location>
</feature>
<dbReference type="OrthoDB" id="6514358at2759"/>
<feature type="compositionally biased region" description="Polar residues" evidence="5">
    <location>
        <begin position="855"/>
        <end position="874"/>
    </location>
</feature>
<feature type="compositionally biased region" description="Polar residues" evidence="5">
    <location>
        <begin position="611"/>
        <end position="622"/>
    </location>
</feature>
<accession>A0A3Q3IPJ1</accession>
<evidence type="ECO:0000256" key="4">
    <source>
        <dbReference type="ARBA" id="ARBA00023180"/>
    </source>
</evidence>
<dbReference type="PROSITE" id="PS51406">
    <property type="entry name" value="FIBRINOGEN_C_2"/>
    <property type="match status" value="1"/>
</dbReference>
<feature type="compositionally biased region" description="Basic and acidic residues" evidence="5">
    <location>
        <begin position="283"/>
        <end position="343"/>
    </location>
</feature>
<dbReference type="CDD" id="cd00087">
    <property type="entry name" value="FReD"/>
    <property type="match status" value="1"/>
</dbReference>
<feature type="compositionally biased region" description="Polar residues" evidence="5">
    <location>
        <begin position="1001"/>
        <end position="1017"/>
    </location>
</feature>
<reference evidence="8" key="2">
    <citation type="submission" date="2025-09" db="UniProtKB">
        <authorList>
            <consortium name="Ensembl"/>
        </authorList>
    </citation>
    <scope>IDENTIFICATION</scope>
</reference>
<feature type="compositionally biased region" description="Basic and acidic residues" evidence="5">
    <location>
        <begin position="596"/>
        <end position="610"/>
    </location>
</feature>
<dbReference type="NCBIfam" id="NF040941">
    <property type="entry name" value="GGGWT_bact"/>
    <property type="match status" value="1"/>
</dbReference>
<feature type="region of interest" description="Disordered" evidence="5">
    <location>
        <begin position="507"/>
        <end position="622"/>
    </location>
</feature>
<dbReference type="GO" id="GO:0042730">
    <property type="term" value="P:fibrinolysis"/>
    <property type="evidence" value="ECO:0007669"/>
    <property type="project" value="TreeGrafter"/>
</dbReference>
<dbReference type="SMART" id="SM00186">
    <property type="entry name" value="FBG"/>
    <property type="match status" value="1"/>
</dbReference>
<feature type="region of interest" description="Disordered" evidence="5">
    <location>
        <begin position="142"/>
        <end position="415"/>
    </location>
</feature>
<evidence type="ECO:0000313" key="8">
    <source>
        <dbReference type="Ensembl" id="ENSMALP00000006923.1"/>
    </source>
</evidence>
<reference evidence="8" key="1">
    <citation type="submission" date="2025-08" db="UniProtKB">
        <authorList>
            <consortium name="Ensembl"/>
        </authorList>
    </citation>
    <scope>IDENTIFICATION</scope>
</reference>
<dbReference type="FunFam" id="3.90.215.10:FF:000001">
    <property type="entry name" value="Tenascin isoform 1"/>
    <property type="match status" value="1"/>
</dbReference>
<dbReference type="PANTHER" id="PTHR47221">
    <property type="entry name" value="FIBRINOGEN ALPHA CHAIN"/>
    <property type="match status" value="1"/>
</dbReference>
<dbReference type="GeneID" id="109968002"/>
<dbReference type="InterPro" id="IPR020837">
    <property type="entry name" value="Fibrinogen_CS"/>
</dbReference>
<organism evidence="8 9">
    <name type="scientific">Monopterus albus</name>
    <name type="common">Swamp eel</name>
    <dbReference type="NCBI Taxonomy" id="43700"/>
    <lineage>
        <taxon>Eukaryota</taxon>
        <taxon>Metazoa</taxon>
        <taxon>Chordata</taxon>
        <taxon>Craniata</taxon>
        <taxon>Vertebrata</taxon>
        <taxon>Euteleostomi</taxon>
        <taxon>Actinopterygii</taxon>
        <taxon>Neopterygii</taxon>
        <taxon>Teleostei</taxon>
        <taxon>Neoteleostei</taxon>
        <taxon>Acanthomorphata</taxon>
        <taxon>Anabantaria</taxon>
        <taxon>Synbranchiformes</taxon>
        <taxon>Synbranchidae</taxon>
        <taxon>Monopterus</taxon>
    </lineage>
</organism>
<evidence type="ECO:0000259" key="7">
    <source>
        <dbReference type="PROSITE" id="PS51406"/>
    </source>
</evidence>
<feature type="region of interest" description="Disordered" evidence="5">
    <location>
        <begin position="1001"/>
        <end position="1028"/>
    </location>
</feature>
<dbReference type="SUPFAM" id="SSF56496">
    <property type="entry name" value="Fibrinogen C-terminal domain-like"/>
    <property type="match status" value="1"/>
</dbReference>
<dbReference type="GO" id="GO:0072377">
    <property type="term" value="P:blood coagulation, common pathway"/>
    <property type="evidence" value="ECO:0007669"/>
    <property type="project" value="TreeGrafter"/>
</dbReference>
<feature type="compositionally biased region" description="Basic and acidic residues" evidence="5">
    <location>
        <begin position="244"/>
        <end position="273"/>
    </location>
</feature>
<evidence type="ECO:0000256" key="1">
    <source>
        <dbReference type="ARBA" id="ARBA00004613"/>
    </source>
</evidence>
<dbReference type="PROSITE" id="PS00514">
    <property type="entry name" value="FIBRINOGEN_C_1"/>
    <property type="match status" value="1"/>
</dbReference>
<name>A0A3Q3IPJ1_MONAL</name>
<dbReference type="Proteomes" id="UP000261600">
    <property type="component" value="Unplaced"/>
</dbReference>
<feature type="signal peptide" evidence="6">
    <location>
        <begin position="1"/>
        <end position="25"/>
    </location>
</feature>
<feature type="chain" id="PRO_5018668068" description="Fibrinogen C-terminal domain-containing protein" evidence="6">
    <location>
        <begin position="26"/>
        <end position="1411"/>
    </location>
</feature>
<dbReference type="GO" id="GO:0005577">
    <property type="term" value="C:fibrinogen complex"/>
    <property type="evidence" value="ECO:0007669"/>
    <property type="project" value="TreeGrafter"/>
</dbReference>
<dbReference type="RefSeq" id="XP_020469625.1">
    <property type="nucleotide sequence ID" value="XM_020613969.1"/>
</dbReference>
<keyword evidence="9" id="KW-1185">Reference proteome</keyword>
<dbReference type="GO" id="GO:0030674">
    <property type="term" value="F:protein-macromolecule adaptor activity"/>
    <property type="evidence" value="ECO:0007669"/>
    <property type="project" value="TreeGrafter"/>
</dbReference>
<dbReference type="InterPro" id="IPR036056">
    <property type="entry name" value="Fibrinogen-like_C"/>
</dbReference>
<evidence type="ECO:0000313" key="9">
    <source>
        <dbReference type="Proteomes" id="UP000261600"/>
    </source>
</evidence>
<evidence type="ECO:0000256" key="2">
    <source>
        <dbReference type="ARBA" id="ARBA00022525"/>
    </source>
</evidence>
<dbReference type="GO" id="GO:0070527">
    <property type="term" value="P:platelet aggregation"/>
    <property type="evidence" value="ECO:0007669"/>
    <property type="project" value="TreeGrafter"/>
</dbReference>
<dbReference type="InterPro" id="IPR014716">
    <property type="entry name" value="Fibrinogen_a/b/g_C_1"/>
</dbReference>
<comment type="subcellular location">
    <subcellularLocation>
        <location evidence="1">Secreted</location>
    </subcellularLocation>
</comment>
<feature type="compositionally biased region" description="Basic and acidic residues" evidence="5">
    <location>
        <begin position="193"/>
        <end position="222"/>
    </location>
</feature>
<sequence>MGLTALCVFGTLLAFSSLFWTTADSGEGDLLGDKEYGPCVATLRPEGMCRQGEDEHMCPYLFSLPPLTVHLPKQLTELEKIRKDLHKLKDDVDQLRKMCADCTVSQSERECGRQSEREHGNLNEGMDRHKDERNWMNERAPETLKDFRQECETDKVTVEGDSDTDAEKRTIMDETERKEWESKRGSHIETITENEKEETLKELAEKDGKNKSEQAKGKDRWGWAKVPNAGGKKRLVGQKTVGKNNRETDTDRNKEKDRKGSSKRDQEDQLERGKGRKTTTNIENKKKTPESDHHLKRDKIKEENQTQTGEDIRDRDGIKMPEDREPNKEREQHREEKDTETGKGIKAKQNNDTQKQIGSSGHAEKDTSIKQEEVEEEEDRETDKEIKSDEEKTVQSVQRDSDGQLASSKAAERTDFVSFRPTPQSAIRSTLRHDSVDTSHLITNVNLGTMITAYGPPTQSTDLGAAGTSDAEADFRTVDSPTTTDTVSALGGSEHQITSTTARFTSTTSIRPGEGFQGRVSSTKTTATPSQNLYTTTFPEITDHSTGTAKKNISSNTTDGIISPPDLKPGEQHKQTLKHPKNDHKHDQVPLPGKKTKQDQNQRPSQEKPRTSQNSKPSSDNIQVQISKHDQRAPPDNVTADQNVKNNQTSKHNHVDAQNKLPLQKPNFQQTSKPPVQRATSHQTPVTNRQPEFVESPIINQNSKPDKEQHHTLETDKAEENQMPERKMKSEEKRKKQGPELSQHFTPVQVPKSERTETTSLMPKTDLEPVTELMENSDGSSSPEPKYDRDSTPGQKLTPDHANIYVKPGQNISKVKQKPTPGHTPDPNQEHPVLVTGQTTKPQINNNQTAQTNQGLKTPSSEQMSNLNPKSVPNETPGAESNKRATPRPPSSHKPLTRPIPKPGATPVQRPEPAEQPKPSPKTKTDLNLPHISVTTSDIIQNAQPTSDPAKQISELTHSPGETGISPSTMKTITPGPKIYNSPEPGPFPHLQTFLEAFTASPRSRTTSDLRPQTAGQLSPRPMTTRPNKIMRGIHPIVIPSTRPGSTNPNLASNTDSSLQAKVHHNMEEAAPRQSPDPDNIMFPAPSSGALTTSTVSPDIRATTTVESGPKFLDTESSTPSARELRVKINQVAVLFNNSLGPDGKALNRRLEKHQKEKQGGSRPDRTDSKLPTLLSSKVSRDCSDHLLRGETKSGVYMVTPDIRSKGFRVFCDMELGGGGWTLLQRRQDGSVSFNRSWAEYRSGFGNVDRGEFWLGNNMIHLLTRDRDMALRVELEDFKGLRAYAQYEQFRVASERLRYRLTVGSYSGTAGDALHFSKMYDHNNREFTTPDRDHDRYPSGNCGAYYSSGWWFDACLAANLNGRYYVEKYKGIRNGIFWGTWHNILTEYYPTTHRRSFKTVKMMIRPKGFVP</sequence>
<keyword evidence="4" id="KW-0325">Glycoprotein</keyword>
<feature type="compositionally biased region" description="Polar residues" evidence="5">
    <location>
        <begin position="933"/>
        <end position="957"/>
    </location>
</feature>
<feature type="compositionally biased region" description="Basic and acidic residues" evidence="5">
    <location>
        <begin position="704"/>
        <end position="738"/>
    </location>
</feature>
<dbReference type="Ensembl" id="ENSMALT00000007069.1">
    <property type="protein sequence ID" value="ENSMALP00000006923.1"/>
    <property type="gene ID" value="ENSMALG00000004939.1"/>
</dbReference>
<feature type="compositionally biased region" description="Basic and acidic residues" evidence="5">
    <location>
        <begin position="165"/>
        <end position="187"/>
    </location>
</feature>
<feature type="domain" description="Fibrinogen C-terminal" evidence="7">
    <location>
        <begin position="1174"/>
        <end position="1408"/>
    </location>
</feature>
<feature type="compositionally biased region" description="Basic and acidic residues" evidence="5">
    <location>
        <begin position="362"/>
        <end position="372"/>
    </location>
</feature>
<keyword evidence="6" id="KW-0732">Signal</keyword>
<keyword evidence="3" id="KW-1015">Disulfide bond</keyword>
<dbReference type="GO" id="GO:0005201">
    <property type="term" value="F:extracellular matrix structural constituent"/>
    <property type="evidence" value="ECO:0007669"/>
    <property type="project" value="TreeGrafter"/>
</dbReference>
<feature type="compositionally biased region" description="Basic and acidic residues" evidence="5">
    <location>
        <begin position="1154"/>
        <end position="1169"/>
    </location>
</feature>
<feature type="region of interest" description="Disordered" evidence="5">
    <location>
        <begin position="1066"/>
        <end position="1097"/>
    </location>
</feature>
<feature type="compositionally biased region" description="Pro residues" evidence="5">
    <location>
        <begin position="887"/>
        <end position="904"/>
    </location>
</feature>
<evidence type="ECO:0000256" key="6">
    <source>
        <dbReference type="SAM" id="SignalP"/>
    </source>
</evidence>
<feature type="compositionally biased region" description="Basic and acidic residues" evidence="5">
    <location>
        <begin position="381"/>
        <end position="393"/>
    </location>
</feature>
<feature type="compositionally biased region" description="Polar residues" evidence="5">
    <location>
        <begin position="666"/>
        <end position="690"/>
    </location>
</feature>
<feature type="region of interest" description="Disordered" evidence="5">
    <location>
        <begin position="665"/>
        <end position="969"/>
    </location>
</feature>
<evidence type="ECO:0000256" key="5">
    <source>
        <dbReference type="SAM" id="MobiDB-lite"/>
    </source>
</evidence>
<evidence type="ECO:0000256" key="3">
    <source>
        <dbReference type="ARBA" id="ARBA00023157"/>
    </source>
</evidence>
<feature type="compositionally biased region" description="Polar residues" evidence="5">
    <location>
        <begin position="348"/>
        <end position="359"/>
    </location>
</feature>
<dbReference type="Pfam" id="PF00147">
    <property type="entry name" value="Fibrinogen_C"/>
    <property type="match status" value="1"/>
</dbReference>
<keyword evidence="2" id="KW-0964">Secreted</keyword>
<dbReference type="STRING" id="43700.ENSMALP00000006923"/>
<dbReference type="Gene3D" id="3.90.215.10">
    <property type="entry name" value="Gamma Fibrinogen, chain A, domain 1"/>
    <property type="match status" value="1"/>
</dbReference>
<dbReference type="InterPro" id="IPR037579">
    <property type="entry name" value="FIB_ANG-like"/>
</dbReference>
<dbReference type="PANTHER" id="PTHR47221:SF5">
    <property type="entry name" value="FIBRINOGEN C-TERMINAL DOMAIN-CONTAINING PROTEIN"/>
    <property type="match status" value="1"/>
</dbReference>
<protein>
    <recommendedName>
        <fullName evidence="7">Fibrinogen C-terminal domain-containing protein</fullName>
    </recommendedName>
</protein>
<dbReference type="InterPro" id="IPR002181">
    <property type="entry name" value="Fibrinogen_a/b/g_C_dom"/>
</dbReference>
<feature type="region of interest" description="Disordered" evidence="5">
    <location>
        <begin position="1153"/>
        <end position="1174"/>
    </location>
</feature>